<dbReference type="HOGENOM" id="CLU_1862346_0_0_11"/>
<reference evidence="3" key="1">
    <citation type="submission" date="2009-10" db="EMBL/GenBank/DDBJ databases">
        <title>The complete chromosome of Gordonia bronchialis DSM 43247.</title>
        <authorList>
            <consortium name="US DOE Joint Genome Institute (JGI-PGF)"/>
            <person name="Lucas S."/>
            <person name="Copeland A."/>
            <person name="Lapidus A."/>
            <person name="Glavina del Rio T."/>
            <person name="Dalin E."/>
            <person name="Tice H."/>
            <person name="Bruce D."/>
            <person name="Goodwin L."/>
            <person name="Pitluck S."/>
            <person name="Kyrpides N."/>
            <person name="Mavromatis K."/>
            <person name="Ivanova N."/>
            <person name="Ovchinnikova G."/>
            <person name="Saunders E."/>
            <person name="Brettin T."/>
            <person name="Detter J.C."/>
            <person name="Han C."/>
            <person name="Larimer F."/>
            <person name="Land M."/>
            <person name="Hauser L."/>
            <person name="Markowitz V."/>
            <person name="Cheng J.-F."/>
            <person name="Hugenholtz P."/>
            <person name="Woyke T."/>
            <person name="Wu D."/>
            <person name="Jando M."/>
            <person name="Schneider S."/>
            <person name="Goeker M."/>
            <person name="Klenk H.-P."/>
            <person name="Eisen J.A."/>
        </authorList>
    </citation>
    <scope>NUCLEOTIDE SEQUENCE [LARGE SCALE GENOMIC DNA]</scope>
    <source>
        <strain evidence="3">ATCC 25592 / DSM 43247 / BCRC 13721 / JCM 3198 / KCTC 3076 / NBRC 16047 / NCTC 10667</strain>
    </source>
</reference>
<keyword evidence="1" id="KW-1133">Transmembrane helix</keyword>
<keyword evidence="3" id="KW-1185">Reference proteome</keyword>
<proteinExistence type="predicted"/>
<evidence type="ECO:0000256" key="1">
    <source>
        <dbReference type="SAM" id="Phobius"/>
    </source>
</evidence>
<feature type="transmembrane region" description="Helical" evidence="1">
    <location>
        <begin position="96"/>
        <end position="116"/>
    </location>
</feature>
<name>D0LFB1_GORB4</name>
<sequence>MALLTIVLIAVLALTGWSMSVRRCGAPRRDARFFLLASVVDDAPRAGSDPRAELIEEKHHLELRAAIPALAVGAASAGGAIYIVLGDLQPTRIPELSLMTAELAVIALASIAVAALCARRTARVVVQQSQIYRGSPH</sequence>
<dbReference type="Proteomes" id="UP000001219">
    <property type="component" value="Chromosome"/>
</dbReference>
<dbReference type="AlphaFoldDB" id="D0LFB1"/>
<organism evidence="2 3">
    <name type="scientific">Gordonia bronchialis (strain ATCC 25592 / DSM 43247 / BCRC 13721 / JCM 3198 / KCTC 3076 / NBRC 16047 / NCTC 10667)</name>
    <name type="common">Rhodococcus bronchialis</name>
    <dbReference type="NCBI Taxonomy" id="526226"/>
    <lineage>
        <taxon>Bacteria</taxon>
        <taxon>Bacillati</taxon>
        <taxon>Actinomycetota</taxon>
        <taxon>Actinomycetes</taxon>
        <taxon>Mycobacteriales</taxon>
        <taxon>Gordoniaceae</taxon>
        <taxon>Gordonia</taxon>
    </lineage>
</organism>
<keyword evidence="1" id="KW-0472">Membrane</keyword>
<dbReference type="KEGG" id="gbr:Gbro_3618"/>
<accession>D0LFB1</accession>
<reference evidence="2 3" key="2">
    <citation type="journal article" date="2010" name="Stand. Genomic Sci.">
        <title>Complete genome sequence of Gordonia bronchialis type strain (3410).</title>
        <authorList>
            <person name="Ivanova N."/>
            <person name="Sikorski J."/>
            <person name="Jando M."/>
            <person name="Lapidus A."/>
            <person name="Nolan M."/>
            <person name="Lucas S."/>
            <person name="Del Rio T.G."/>
            <person name="Tice H."/>
            <person name="Copeland A."/>
            <person name="Cheng J.F."/>
            <person name="Chen F."/>
            <person name="Bruce D."/>
            <person name="Goodwin L."/>
            <person name="Pitluck S."/>
            <person name="Mavromatis K."/>
            <person name="Ovchinnikova G."/>
            <person name="Pati A."/>
            <person name="Chen A."/>
            <person name="Palaniappan K."/>
            <person name="Land M."/>
            <person name="Hauser L."/>
            <person name="Chang Y.J."/>
            <person name="Jeffries C.D."/>
            <person name="Chain P."/>
            <person name="Saunders E."/>
            <person name="Han C."/>
            <person name="Detter J.C."/>
            <person name="Brettin T."/>
            <person name="Rohde M."/>
            <person name="Goker M."/>
            <person name="Bristow J."/>
            <person name="Eisen J.A."/>
            <person name="Markowitz V."/>
            <person name="Hugenholtz P."/>
            <person name="Klenk H.P."/>
            <person name="Kyrpides N.C."/>
        </authorList>
    </citation>
    <scope>NUCLEOTIDE SEQUENCE [LARGE SCALE GENOMIC DNA]</scope>
    <source>
        <strain evidence="3">ATCC 25592 / DSM 43247 / BCRC 13721 / JCM 3198 / KCTC 3076 / NBRC 16047 / NCTC 10667</strain>
    </source>
</reference>
<evidence type="ECO:0000313" key="2">
    <source>
        <dbReference type="EMBL" id="ACY22806.1"/>
    </source>
</evidence>
<protein>
    <submittedName>
        <fullName evidence="2">Uncharacterized protein</fullName>
    </submittedName>
</protein>
<dbReference type="RefSeq" id="WP_012835317.1">
    <property type="nucleotide sequence ID" value="NC_013441.1"/>
</dbReference>
<evidence type="ECO:0000313" key="3">
    <source>
        <dbReference type="Proteomes" id="UP000001219"/>
    </source>
</evidence>
<gene>
    <name evidence="2" type="ordered locus">Gbro_3618</name>
</gene>
<dbReference type="eggNOG" id="ENOG5031VV3">
    <property type="taxonomic scope" value="Bacteria"/>
</dbReference>
<dbReference type="EMBL" id="CP001802">
    <property type="protein sequence ID" value="ACY22806.1"/>
    <property type="molecule type" value="Genomic_DNA"/>
</dbReference>
<keyword evidence="1" id="KW-0812">Transmembrane</keyword>
<feature type="transmembrane region" description="Helical" evidence="1">
    <location>
        <begin position="65"/>
        <end position="84"/>
    </location>
</feature>